<reference evidence="1 2" key="1">
    <citation type="journal article" date="2010" name="PLoS ONE">
        <title>The Waddlia genome: a window into chlamydial biology.</title>
        <authorList>
            <person name="Bertelli C."/>
            <person name="Collyn F."/>
            <person name="Croxatto A."/>
            <person name="Ruckert C."/>
            <person name="Polkinghorne A."/>
            <person name="Kebbi-Beghdadi C."/>
            <person name="Goesmann A."/>
            <person name="Vaughan L."/>
            <person name="Greub G."/>
        </authorList>
    </citation>
    <scope>NUCLEOTIDE SEQUENCE [LARGE SCALE GENOMIC DNA]</scope>
    <source>
        <strain evidence="2">ATCC VR-1470 / WSU 86-1044</strain>
    </source>
</reference>
<accession>D6YTF3</accession>
<evidence type="ECO:0000313" key="1">
    <source>
        <dbReference type="EMBL" id="ADI37414.1"/>
    </source>
</evidence>
<dbReference type="AlphaFoldDB" id="D6YTF3"/>
<keyword evidence="2" id="KW-1185">Reference proteome</keyword>
<dbReference type="HOGENOM" id="CLU_383948_0_0_0"/>
<evidence type="ECO:0000313" key="2">
    <source>
        <dbReference type="Proteomes" id="UP000001505"/>
    </source>
</evidence>
<dbReference type="KEGG" id="wch:wcw_0037"/>
<protein>
    <submittedName>
        <fullName evidence="1">Uncharacterized protein</fullName>
    </submittedName>
</protein>
<dbReference type="InterPro" id="IPR010344">
    <property type="entry name" value="YbjH"/>
</dbReference>
<dbReference type="Pfam" id="PF06082">
    <property type="entry name" value="YjbH"/>
    <property type="match status" value="2"/>
</dbReference>
<sequence length="727" mass="84096">MPIYFFLKNIKMLGLCFLLFPLLLMSEMGLCGDESSLAKDLMVVDWVNCRLNDRVPVYFNHLLYGGYWNMPSSRMGEEGEMGVGWSKVPPYENFNVRLQPFRHVELSGNYRIFRGIDDSALSKHGFGDFSDKGANIKVAFWFPEDSDYAVPGLAVGWEDFIGTKAFEARYVVLTQVFPKWNLEASLGYGDMRIDGWFGGISWVPFRKSYNRYLENLAFVAEYDAIPYKSKKREPHPDGRSVSSPINYGVKYRLWDRIDCSASYVRGEEWAFSFSSFFPLGTCSGVLPKIDDPLPYCAPKNLEPIGPLRPCDVLAQEIYTTFECQGINVLRVWLSTDAFGQHILRLEVENCVWRYEEWFRERLSQLLANIAPRNIDLVVVELQTDGLPVQEYHYRMEFLQMFADDKMCPYELSVVSPKREVSCFDDCCKQLIYKEERPRFCWSIFPETYTAFGSAKGKFKYLLGVHLGVCGYFWNDWYYSVLLGYPITGNLCDVSDIDKINPSQLINVRTDSVNYYKREGLSVNEAYIEKSWNLGCGHYLRAAAGLFEEAYGGVAGEWLFYPINSHFAIGVEGAYLRKRTYGGVGFTNKVRKLEGYAPTYVEPFYPKQYFISAYYNFEELDLDLELKGGKFLADDWGVKTEISRYYPSGLRLFAWYTYTDGKDYVNGQLYHDKGVGISIPLDIFLPCSCRNRYRWGMSAWLRDVGAIALTGNRLYWRIRDQRERCIMY</sequence>
<gene>
    <name evidence="1" type="ordered locus">wcw_0037</name>
</gene>
<dbReference type="Proteomes" id="UP000001505">
    <property type="component" value="Chromosome"/>
</dbReference>
<organism evidence="1 2">
    <name type="scientific">Waddlia chondrophila (strain ATCC VR-1470 / WSU 86-1044)</name>
    <dbReference type="NCBI Taxonomy" id="716544"/>
    <lineage>
        <taxon>Bacteria</taxon>
        <taxon>Pseudomonadati</taxon>
        <taxon>Chlamydiota</taxon>
        <taxon>Chlamydiia</taxon>
        <taxon>Parachlamydiales</taxon>
        <taxon>Waddliaceae</taxon>
        <taxon>Waddlia</taxon>
    </lineage>
</organism>
<dbReference type="STRING" id="716544.wcw_0037"/>
<dbReference type="eggNOG" id="COG0671">
    <property type="taxonomic scope" value="Bacteria"/>
</dbReference>
<name>D6YTF3_WADCW</name>
<dbReference type="EMBL" id="CP001928">
    <property type="protein sequence ID" value="ADI37414.1"/>
    <property type="molecule type" value="Genomic_DNA"/>
</dbReference>
<proteinExistence type="predicted"/>